<comment type="caution">
    <text evidence="2">The sequence shown here is derived from an EMBL/GenBank/DDBJ whole genome shotgun (WGS) entry which is preliminary data.</text>
</comment>
<organism evidence="2 3">
    <name type="scientific">Candidatus Cryptobacteroides intestinavium</name>
    <dbReference type="NCBI Taxonomy" id="2840766"/>
    <lineage>
        <taxon>Bacteria</taxon>
        <taxon>Pseudomonadati</taxon>
        <taxon>Bacteroidota</taxon>
        <taxon>Bacteroidia</taxon>
        <taxon>Bacteroidales</taxon>
        <taxon>Candidatus Cryptobacteroides</taxon>
    </lineage>
</organism>
<gene>
    <name evidence="2" type="ORF">IAC06_05935</name>
</gene>
<dbReference type="Gene3D" id="3.40.390.70">
    <property type="match status" value="1"/>
</dbReference>
<evidence type="ECO:0000313" key="3">
    <source>
        <dbReference type="Proteomes" id="UP000823661"/>
    </source>
</evidence>
<keyword evidence="1" id="KW-0732">Signal</keyword>
<feature type="chain" id="PRO_5039501437" evidence="1">
    <location>
        <begin position="28"/>
        <end position="328"/>
    </location>
</feature>
<dbReference type="AlphaFoldDB" id="A0A9D9EVA6"/>
<reference evidence="2" key="1">
    <citation type="submission" date="2020-10" db="EMBL/GenBank/DDBJ databases">
        <authorList>
            <person name="Gilroy R."/>
        </authorList>
    </citation>
    <scope>NUCLEOTIDE SEQUENCE</scope>
    <source>
        <strain evidence="2">B1-20833</strain>
    </source>
</reference>
<proteinExistence type="predicted"/>
<evidence type="ECO:0000256" key="1">
    <source>
        <dbReference type="SAM" id="SignalP"/>
    </source>
</evidence>
<accession>A0A9D9EVA6</accession>
<sequence length="328" mass="37790">MKTFNIIYGITAAFVCLTAAFSMSSCSKDVPIGDPVTINAGYDLPQTGASDEDNARIMDIYEKWSSYVLYDVDSTDVYWEQIAGTASSGGVVYRFVEGDPQYVGDMLDYLDDIWWHYFSDEFLQSGGIPFRVYLVEEYYYYRDWGSSGVSPNYYMDYYMVDDNAIIISGMSQVASYDEDTKRTKKRALVSELFQSWISQGLLGTPEEFYTISDYTNEPDVEIVYDSETMTSAFPPEDIEELRTRGFIPKYANPYSPYNELLTYSGQWTSGYFDPSSNDFDYYISQIFNATDETVAEFLKYDAVATKWNIILDYYKDNYDIDLRFIATE</sequence>
<dbReference type="PROSITE" id="PS51257">
    <property type="entry name" value="PROKAR_LIPOPROTEIN"/>
    <property type="match status" value="1"/>
</dbReference>
<reference evidence="2" key="2">
    <citation type="journal article" date="2021" name="PeerJ">
        <title>Extensive microbial diversity within the chicken gut microbiome revealed by metagenomics and culture.</title>
        <authorList>
            <person name="Gilroy R."/>
            <person name="Ravi A."/>
            <person name="Getino M."/>
            <person name="Pursley I."/>
            <person name="Horton D.L."/>
            <person name="Alikhan N.F."/>
            <person name="Baker D."/>
            <person name="Gharbi K."/>
            <person name="Hall N."/>
            <person name="Watson M."/>
            <person name="Adriaenssens E.M."/>
            <person name="Foster-Nyarko E."/>
            <person name="Jarju S."/>
            <person name="Secka A."/>
            <person name="Antonio M."/>
            <person name="Oren A."/>
            <person name="Chaudhuri R.R."/>
            <person name="La Ragione R."/>
            <person name="Hildebrand F."/>
            <person name="Pallen M.J."/>
        </authorList>
    </citation>
    <scope>NUCLEOTIDE SEQUENCE</scope>
    <source>
        <strain evidence="2">B1-20833</strain>
    </source>
</reference>
<evidence type="ECO:0000313" key="2">
    <source>
        <dbReference type="EMBL" id="MBO8452405.1"/>
    </source>
</evidence>
<dbReference type="Proteomes" id="UP000823661">
    <property type="component" value="Unassembled WGS sequence"/>
</dbReference>
<protein>
    <submittedName>
        <fullName evidence="2">Uncharacterized protein</fullName>
    </submittedName>
</protein>
<dbReference type="EMBL" id="JADIMI010000059">
    <property type="protein sequence ID" value="MBO8452405.1"/>
    <property type="molecule type" value="Genomic_DNA"/>
</dbReference>
<feature type="signal peptide" evidence="1">
    <location>
        <begin position="1"/>
        <end position="27"/>
    </location>
</feature>
<name>A0A9D9EVA6_9BACT</name>